<evidence type="ECO:0000313" key="7">
    <source>
        <dbReference type="EMBL" id="JAA58103.1"/>
    </source>
</evidence>
<dbReference type="Pfam" id="PF01363">
    <property type="entry name" value="FYVE"/>
    <property type="match status" value="1"/>
</dbReference>
<keyword evidence="3" id="KW-0862">Zinc</keyword>
<keyword evidence="2 4" id="KW-0863">Zinc-finger</keyword>
<dbReference type="InterPro" id="IPR013083">
    <property type="entry name" value="Znf_RING/FYVE/PHD"/>
</dbReference>
<feature type="compositionally biased region" description="Basic residues" evidence="5">
    <location>
        <begin position="826"/>
        <end position="838"/>
    </location>
</feature>
<evidence type="ECO:0000256" key="1">
    <source>
        <dbReference type="ARBA" id="ARBA00022723"/>
    </source>
</evidence>
<dbReference type="SUPFAM" id="SSF57903">
    <property type="entry name" value="FYVE/PHD zinc finger"/>
    <property type="match status" value="1"/>
</dbReference>
<dbReference type="InterPro" id="IPR028730">
    <property type="entry name" value="ZFYVE26"/>
</dbReference>
<protein>
    <recommendedName>
        <fullName evidence="6">FYVE-type domain-containing protein</fullName>
    </recommendedName>
</protein>
<dbReference type="InterPro" id="IPR017455">
    <property type="entry name" value="Znf_FYVE-rel"/>
</dbReference>
<dbReference type="GO" id="GO:0005813">
    <property type="term" value="C:centrosome"/>
    <property type="evidence" value="ECO:0007669"/>
    <property type="project" value="TreeGrafter"/>
</dbReference>
<dbReference type="GO" id="GO:0000724">
    <property type="term" value="P:double-strand break repair via homologous recombination"/>
    <property type="evidence" value="ECO:0007669"/>
    <property type="project" value="InterPro"/>
</dbReference>
<reference evidence="7" key="1">
    <citation type="submission" date="2012-11" db="EMBL/GenBank/DDBJ databases">
        <authorList>
            <person name="Lucero-Rivera Y.E."/>
            <person name="Tovar-Ramirez D."/>
        </authorList>
    </citation>
    <scope>NUCLEOTIDE SEQUENCE</scope>
    <source>
        <tissue evidence="7">Salivary gland</tissue>
    </source>
</reference>
<dbReference type="InterPro" id="IPR000306">
    <property type="entry name" value="Znf_FYVE"/>
</dbReference>
<evidence type="ECO:0000256" key="4">
    <source>
        <dbReference type="PROSITE-ProRule" id="PRU00091"/>
    </source>
</evidence>
<dbReference type="InterPro" id="IPR011011">
    <property type="entry name" value="Znf_FYVE_PHD"/>
</dbReference>
<feature type="compositionally biased region" description="Polar residues" evidence="5">
    <location>
        <begin position="2013"/>
        <end position="2027"/>
    </location>
</feature>
<dbReference type="Gene3D" id="3.30.40.10">
    <property type="entry name" value="Zinc/RING finger domain, C3HC4 (zinc finger)"/>
    <property type="match status" value="1"/>
</dbReference>
<dbReference type="SMART" id="SM00064">
    <property type="entry name" value="FYVE"/>
    <property type="match status" value="1"/>
</dbReference>
<accession>L7M4P6</accession>
<proteinExistence type="evidence at transcript level"/>
<sequence>MVDETAAEASRLAKCADDYGYSEETLGSADNLLTEFTSHVYLGQWECARACALTALRAPFTSHEQKWFVKEYIRGVSALPATFSTCANPLLLSPNHLSWLAAKFLEDYCDEQKPSNLAHDAELRVLLCTIGGDLPDACRQELYEVYCASAQSDCERSSLLSSSCLSSLKDLFLNDPARASLLVEHISQHVGGASGITQQLWQVHLDALRSCLEQVQEALSAYEEIHDRQRCLLLKLLVSLPDPLAAHCLGNPEWANGLLDTIIGDLLNLIDGGLLSELFVFESVVCRKSPLLSKLLAQRVNERHGRLAAAGSPLSLAVSEESGQLDLKEAFLKSFIREEHFLEAIINTAVKKLHKGESEAALRLFAHPVLQDFYIIALFRAWNEVVSDNDASCVLKALDDTKAITWSSQETHSFLMEMRYRLFVTEWIISLQRKRKTSLTSMADVKARHRTIFGMLQHQSVLRVLHKTLGLGELDRSSTFRLLSGQCLVASDSVDVTYHSSPARSRDCALYRGYLAMQHAMNAMHSAIVLHHLGCSVAKLREQEQLQDELPDDLVLRQCDSLADAVTMYGFGPVHKHVVLDELEHFEEEVGQLHPLTFRLEVLENAFSLLFVTHVNLRRDASDDEDATDAEDDARSDENHSSQSPLEVSVTPDAHDTESDGDTSKNNTENQAASVYVSASSSVVKETSDSLSGKGSTASSNAANRMTTGFVGFLCPPFLVPSMLASLSTAVLATQAELFNRSAQRKAMASGGGDSLPQEPPVTSSVSWEELPSRLDQLRKHVVEAQWRYELVTSSEPVPEAEPPVSHVSPLDIIKESPEGSPVQRKAGRKPKKRRRRSSLVLQRGDCTIIEKMLASFEALLKHCLWHGNYEKAAQVVQVLNLEGTHDAQELQFSRHLEEVTGNLTNISTPANRSTYCTSSASTSLIGQAAREGLHLTMATALVDRLLCSDGVPTIPEAELLIRNRSSSFSTSSEGLTIENGHLNIASGNTAARNFAEEYGSGGPHVAAVADLALTADVPRDVAERLLALAVSKRETEVSGNLHGRVPRLTTTLEALRRFLQEANEDDGIVGAVGCCSKDEETSLKTLLVGFVDEFDAEKLHKQRAAWHQIESLYSKVRSLLDLHMPGLLSSNSSSSGDEESRVELHRSFLQLSKATVSEQRADLMFLPAVKFDFLRSVYAHARQLHKAIREASQQSKTKMARMSDDSYFWVLSQSPSKLLARLVLREEVAPSRLETLAHQMKLSLANVLAHECCPQVLLKSARRPETQFSMDSPRVLNDYGESAATDSSRHPNYVVKCLLKGLVKLMEAHMESSDAVVTLNGARALGQSEAFALWAKGCASLAHVDLSQLHRGVGQLAFFINLANLLTLHAAILQAANISEDEMAATRFVPITSPHLHQRALQERLVAYNVGQLGIVSLFYLKRRVLFCDHQMDVVSGNGRDPVLEMLTSQEPPVKKEFSPHFHPKAVFALVQGHISDPKIEVIYPETIESQLQSAVDRCMARIKAMTRQGVRMIIFPWQMHFFLTTDMQLDESCEELRSSLQQIIPDEFVVEYQKEDGMFGVVLDGSLPLVSSLESGDESLTIGAKVPSHVLSYLENHCPLLVRLLKFMLPKAPRSPQLEDGIKYRGLPLDNLLAHVYGLWMQLSTPQSHASWTTMALRGSSSPNVVWEALSGAAGQRDWISVLLIMEFVDALDGAAGEDLVFYRRCILSLLAASRLDTEQDAMDSATGPWMYAMRIRDLRLRFDCMLANYVHWPDTHALEALEVLKSECLYAGDMELHKEVSEELDRFNLYLEIAENLRRCGDEEHCMWKDIALKSASNPLFVLQKLYKFSLCDIASRWSDLHTVSAECFKIATELKALHLLMQSPPRSNEAFKLTDGLNRDGKAFPLWQRVLDRLPNAEGKILLLDYLTQSYRDCLMDVELISYQRTGIGLRMYMCINSEKQQSYSCLVNDPALLLEMLLMNAEVDSVGRSLEATASFLDSDQSPFTRDAANDLLKKYASKALELLLMPTQRSETDTTSQSAGSVSAKDSEGAMFTMPPKPPPQSEWTPDTAVSCCMACHIEYFSMFSRRHHCRRCGRVVCSTCSQQTMVVEGFGQYKVRVCDDCFNQTAKLKNAEETASESSEEHVHPVEIIDDAARGRSDSIKTPRSSSVSKHLFWQLTTSAEENAAVREQFCYHRAPSVSLSLAILEKHSNQADCATYILSLSDSLFAVLAPKSTSESFVDYGLIITMLKSLILRAKVKFLSAGVTSGVACSDTYLRRLDIVRLMVNANCQYLLPEEMLIRTANNANNGDEPGTRRKIGRSLNSDQGSERKLRDRLMETERMALALEVSTKCGLETSGVFAAWGLALLRAGDWSSAREKFSHCLQKLKDSGNSSSESPLLKEIIENLEKSRYPGISKAAAVFCAIGSLKSIKDPNFEVKVPVNELKGVVYSECKHYLELYGSHRSMLAFLYRHGRTTQALEYYLSKGCDVELFIEELLQPSLKQGTLDALLSLLRQTDTSLNRWWPTLLAVCRSLQKRGRMHTLYAVQLFMEDYLRAAVTSIQFFESPPASGYSEFHQRLAHLADARKHLETYLSKYTTWDGHRAKSTGTQVLAMSPKEVTRNVSMVNMQIDITRFLSARETEQEKLLLPCQKDSADGVTPTLFGDMAMKRDLACLVLVNGRNVEEGFGLAFRIIQENHLDGALVFERAARTLVSAGAVSQVERLVRCIQSCGYPDRYDTDAVVLAALQELVRSHDDVSC</sequence>
<dbReference type="GO" id="GO:0032465">
    <property type="term" value="P:regulation of cytokinesis"/>
    <property type="evidence" value="ECO:0007669"/>
    <property type="project" value="TreeGrafter"/>
</dbReference>
<organism evidence="7">
    <name type="scientific">Rhipicephalus pulchellus</name>
    <name type="common">Yellow backed tick</name>
    <name type="synonym">Dermacentor pulchellus</name>
    <dbReference type="NCBI Taxonomy" id="72859"/>
    <lineage>
        <taxon>Eukaryota</taxon>
        <taxon>Metazoa</taxon>
        <taxon>Ecdysozoa</taxon>
        <taxon>Arthropoda</taxon>
        <taxon>Chelicerata</taxon>
        <taxon>Arachnida</taxon>
        <taxon>Acari</taxon>
        <taxon>Parasitiformes</taxon>
        <taxon>Ixodida</taxon>
        <taxon>Ixodoidea</taxon>
        <taxon>Ixodidae</taxon>
        <taxon>Rhipicephalinae</taxon>
        <taxon>Rhipicephalus</taxon>
        <taxon>Rhipicephalus</taxon>
    </lineage>
</organism>
<feature type="compositionally biased region" description="Acidic residues" evidence="5">
    <location>
        <begin position="622"/>
        <end position="635"/>
    </location>
</feature>
<dbReference type="InterPro" id="IPR006869">
    <property type="entry name" value="DUF547"/>
</dbReference>
<dbReference type="PANTHER" id="PTHR46591:SF1">
    <property type="entry name" value="ZINC FINGER FYVE DOMAIN-CONTAINING PROTEIN 26"/>
    <property type="match status" value="1"/>
</dbReference>
<feature type="compositionally biased region" description="Low complexity" evidence="5">
    <location>
        <begin position="794"/>
        <end position="810"/>
    </location>
</feature>
<feature type="domain" description="FYVE-type" evidence="6">
    <location>
        <begin position="2053"/>
        <end position="2113"/>
    </location>
</feature>
<dbReference type="GO" id="GO:0030496">
    <property type="term" value="C:midbody"/>
    <property type="evidence" value="ECO:0007669"/>
    <property type="project" value="TreeGrafter"/>
</dbReference>
<dbReference type="GO" id="GO:0008270">
    <property type="term" value="F:zinc ion binding"/>
    <property type="evidence" value="ECO:0007669"/>
    <property type="project" value="UniProtKB-KW"/>
</dbReference>
<dbReference type="EMBL" id="GACK01006931">
    <property type="protein sequence ID" value="JAA58103.1"/>
    <property type="molecule type" value="mRNA"/>
</dbReference>
<dbReference type="Pfam" id="PF04784">
    <property type="entry name" value="DUF547"/>
    <property type="match status" value="1"/>
</dbReference>
<feature type="region of interest" description="Disordered" evidence="5">
    <location>
        <begin position="794"/>
        <end position="838"/>
    </location>
</feature>
<feature type="region of interest" description="Disordered" evidence="5">
    <location>
        <begin position="2291"/>
        <end position="2317"/>
    </location>
</feature>
<dbReference type="GO" id="GO:0032266">
    <property type="term" value="F:phosphatidylinositol-3-phosphate binding"/>
    <property type="evidence" value="ECO:0007669"/>
    <property type="project" value="InterPro"/>
</dbReference>
<evidence type="ECO:0000256" key="2">
    <source>
        <dbReference type="ARBA" id="ARBA00022771"/>
    </source>
</evidence>
<keyword evidence="1" id="KW-0479">Metal-binding</keyword>
<dbReference type="GO" id="GO:0005765">
    <property type="term" value="C:lysosomal membrane"/>
    <property type="evidence" value="ECO:0007669"/>
    <property type="project" value="TreeGrafter"/>
</dbReference>
<feature type="region of interest" description="Disordered" evidence="5">
    <location>
        <begin position="745"/>
        <end position="765"/>
    </location>
</feature>
<feature type="region of interest" description="Disordered" evidence="5">
    <location>
        <begin position="621"/>
        <end position="669"/>
    </location>
</feature>
<evidence type="ECO:0000259" key="6">
    <source>
        <dbReference type="PROSITE" id="PS50178"/>
    </source>
</evidence>
<evidence type="ECO:0000256" key="3">
    <source>
        <dbReference type="ARBA" id="ARBA00022833"/>
    </source>
</evidence>
<dbReference type="PANTHER" id="PTHR46591">
    <property type="entry name" value="ZINC FINGER FYVE DOMAIN-CONTAINING PROTEIN 26"/>
    <property type="match status" value="1"/>
</dbReference>
<feature type="region of interest" description="Disordered" evidence="5">
    <location>
        <begin position="2013"/>
        <end position="2035"/>
    </location>
</feature>
<reference evidence="7" key="2">
    <citation type="journal article" date="2015" name="J. Proteomics">
        <title>Sexual differences in the sialomes of the zebra tick, Rhipicephalus pulchellus.</title>
        <authorList>
            <person name="Tan A.W."/>
            <person name="Francischetti I.M."/>
            <person name="Slovak M."/>
            <person name="Kini R.M."/>
            <person name="Ribeiro J.M."/>
        </authorList>
    </citation>
    <scope>NUCLEOTIDE SEQUENCE</scope>
    <source>
        <tissue evidence="7">Salivary gland</tissue>
    </source>
</reference>
<dbReference type="PROSITE" id="PS50178">
    <property type="entry name" value="ZF_FYVE"/>
    <property type="match status" value="1"/>
</dbReference>
<dbReference type="GO" id="GO:0000281">
    <property type="term" value="P:mitotic cytokinesis"/>
    <property type="evidence" value="ECO:0007669"/>
    <property type="project" value="InterPro"/>
</dbReference>
<name>L7M4P6_RHIPC</name>
<evidence type="ECO:0000256" key="5">
    <source>
        <dbReference type="SAM" id="MobiDB-lite"/>
    </source>
</evidence>